<feature type="domain" description="Exportin-1/Importin-beta-like" evidence="1">
    <location>
        <begin position="108"/>
        <end position="285"/>
    </location>
</feature>
<comment type="caution">
    <text evidence="2">The sequence shown here is derived from an EMBL/GenBank/DDBJ whole genome shotgun (WGS) entry which is preliminary data.</text>
</comment>
<dbReference type="Pfam" id="PF08389">
    <property type="entry name" value="Xpo1"/>
    <property type="match status" value="1"/>
</dbReference>
<organism evidence="2 3">
    <name type="scientific">Smittium simulii</name>
    <dbReference type="NCBI Taxonomy" id="133385"/>
    <lineage>
        <taxon>Eukaryota</taxon>
        <taxon>Fungi</taxon>
        <taxon>Fungi incertae sedis</taxon>
        <taxon>Zoopagomycota</taxon>
        <taxon>Kickxellomycotina</taxon>
        <taxon>Harpellomycetes</taxon>
        <taxon>Harpellales</taxon>
        <taxon>Legeriomycetaceae</taxon>
        <taxon>Smittium</taxon>
    </lineage>
</organism>
<evidence type="ECO:0000259" key="1">
    <source>
        <dbReference type="Pfam" id="PF08389"/>
    </source>
</evidence>
<protein>
    <recommendedName>
        <fullName evidence="1">Exportin-1/Importin-beta-like domain-containing protein</fullName>
    </recommendedName>
</protein>
<evidence type="ECO:0000313" key="3">
    <source>
        <dbReference type="Proteomes" id="UP000245383"/>
    </source>
</evidence>
<dbReference type="EMBL" id="MBFR01000080">
    <property type="protein sequence ID" value="PVU94652.1"/>
    <property type="molecule type" value="Genomic_DNA"/>
</dbReference>
<accession>A0A2T9YQP9</accession>
<dbReference type="InterPro" id="IPR013598">
    <property type="entry name" value="Exportin-1/Importin-b-like"/>
</dbReference>
<dbReference type="Proteomes" id="UP000245383">
    <property type="component" value="Unassembled WGS sequence"/>
</dbReference>
<evidence type="ECO:0000313" key="2">
    <source>
        <dbReference type="EMBL" id="PVU94652.1"/>
    </source>
</evidence>
<name>A0A2T9YQP9_9FUNG</name>
<dbReference type="OrthoDB" id="5548673at2759"/>
<dbReference type="InterPro" id="IPR011989">
    <property type="entry name" value="ARM-like"/>
</dbReference>
<proteinExistence type="predicted"/>
<gene>
    <name evidence="2" type="ORF">BB561_002374</name>
</gene>
<keyword evidence="3" id="KW-1185">Reference proteome</keyword>
<dbReference type="InterPro" id="IPR016024">
    <property type="entry name" value="ARM-type_fold"/>
</dbReference>
<dbReference type="STRING" id="133385.A0A2T9YQP9"/>
<reference evidence="2 3" key="1">
    <citation type="journal article" date="2018" name="MBio">
        <title>Comparative Genomics Reveals the Core Gene Toolbox for the Fungus-Insect Symbiosis.</title>
        <authorList>
            <person name="Wang Y."/>
            <person name="Stata M."/>
            <person name="Wang W."/>
            <person name="Stajich J.E."/>
            <person name="White M.M."/>
            <person name="Moncalvo J.M."/>
        </authorList>
    </citation>
    <scope>NUCLEOTIDE SEQUENCE [LARGE SCALE GENOMIC DNA]</scope>
    <source>
        <strain evidence="2 3">SWE-8-4</strain>
    </source>
</reference>
<dbReference type="Gene3D" id="1.25.10.10">
    <property type="entry name" value="Leucine-rich Repeat Variant"/>
    <property type="match status" value="1"/>
</dbReference>
<sequence>MLNNNLESLDSTRKAIQVTYAMNSTEEARAQANSFINSLRYSKGCGIIGFELLAPSENNSPQLRYLGWQLVEDEIKQFGNQGSMNPELLLQQLKLSLSAFHQNEPLEYLILKAAKATVAAVLRLWPNGIWADFPLWIFQALNNKFLALQILQTLTEEIIEFKSDPIVTLQKNEYNSGLTVAILPLNIIQELYPYGFKAEDSNYNPASADHSSNTLELIKPIPGNENGWLLILLDTLSSSNSDPRIKISILNTFQHYLKWLPFIAIQKVPQIISVIINSISESNLSYELYKTVFECLISLCTRSYSSPVEKFQISSLLVDEYLIQSMIYKMAQLFMSPNLDTIDLEPSQVLELFRMGTYILSSILENLVWYKKSSGFVPEKISQVVSTLLFITSSNYPTVNDIAFSGIAVMQNNTTMMLERLDNQLLLSIKNSCIDKLINVFHISVNPEIRRHDDDYNWEDETNGVYGGNFENYSDYEVFIMSRYKKKITDVLQIMAKLDPQSFSQIVVESFQKYNINNLAENNLLTNSSTSETKSTPSESLIHTCFALVDISAKSFDLYIKSLDESNQNLIDAALTAALPVFEMLLKYKSEKPNIVKLQLSNIESFLFLIEKKNELIMLTLEELTVYLSRPASKSIAENDEWTRVSYRAASVLEKMVKTNPALFYRYYFDFINLALAKESTNDTQTRVRIMLWEIPLAFLTTNVPEVPSINPQFNTQELTKNINDVLSDMTTKFCQIESVLENTEHMFETLGINKLDSPQTTLEDWIATKSQRRVLGFLVQKTFAFVKPLGNINRDRILSSQNPEFLETDNQFIVSPLYKNIFEEFSPSIIRTALLLARVLHACFNVNLTKSVKWKEFLASRTSALYCPKMDSEEYKECAILFVFITQMLEYVYKIIGSLCFTTSVYYKIENFGTFWTTCLFGEAPYLPLVTWKSMIDSVIQKSVLANTVSTTYKIPNYKLSTQFFAGFYYELNKFMSLTLTENWKKFEEIRNQGLCCLFEAELRSLTRVFADLVSSFFYGVSSCANNSIAIEKTVEKKNLANERLASNSAGEYNTFSALAMVDQNTNFNSIEENKKQKRIKPNLNILHYFSNNQKDFMDVIGAAKVILDAEDTTAARKIVDGVESFLVPILSIVCIFSKSQYTNLNETALKNLQELSVDNFWEFYKEVTSVYYDNTALKHLDQNLVYSLYASISEWLSSDFYSSMIKMLSSKYQLDLQDRVLTVIASISRSTIAQKKYFRIQTEEIPSNIFVQSLKAGYINTSMLLMGAKYDYIDDTKRIAEFFQQLNGLDKVSAVDGTQSKEAVKAGKEPRIMFMAAKRLFEKIINLSELNNGSVVEGSKKVAAHKKELASNQRVFGTNLYSGKKSVGADVLDSEANGFEDSFKLGDIIP</sequence>
<dbReference type="SUPFAM" id="SSF48371">
    <property type="entry name" value="ARM repeat"/>
    <property type="match status" value="1"/>
</dbReference>